<comment type="caution">
    <text evidence="1">The sequence shown here is derived from an EMBL/GenBank/DDBJ whole genome shotgun (WGS) entry which is preliminary data.</text>
</comment>
<name>A0ACB7Y068_9ERIC</name>
<evidence type="ECO:0000313" key="1">
    <source>
        <dbReference type="EMBL" id="KAH7846741.1"/>
    </source>
</evidence>
<proteinExistence type="predicted"/>
<organism evidence="1 2">
    <name type="scientific">Vaccinium darrowii</name>
    <dbReference type="NCBI Taxonomy" id="229202"/>
    <lineage>
        <taxon>Eukaryota</taxon>
        <taxon>Viridiplantae</taxon>
        <taxon>Streptophyta</taxon>
        <taxon>Embryophyta</taxon>
        <taxon>Tracheophyta</taxon>
        <taxon>Spermatophyta</taxon>
        <taxon>Magnoliopsida</taxon>
        <taxon>eudicotyledons</taxon>
        <taxon>Gunneridae</taxon>
        <taxon>Pentapetalae</taxon>
        <taxon>asterids</taxon>
        <taxon>Ericales</taxon>
        <taxon>Ericaceae</taxon>
        <taxon>Vaccinioideae</taxon>
        <taxon>Vaccinieae</taxon>
        <taxon>Vaccinium</taxon>
    </lineage>
</organism>
<reference evidence="1 2" key="1">
    <citation type="journal article" date="2021" name="Hortic Res">
        <title>High-quality reference genome and annotation aids understanding of berry development for evergreen blueberry (Vaccinium darrowii).</title>
        <authorList>
            <person name="Yu J."/>
            <person name="Hulse-Kemp A.M."/>
            <person name="Babiker E."/>
            <person name="Staton M."/>
        </authorList>
    </citation>
    <scope>NUCLEOTIDE SEQUENCE [LARGE SCALE GENOMIC DNA]</scope>
    <source>
        <strain evidence="2">cv. NJ 8807/NJ 8810</strain>
        <tissue evidence="1">Young leaf</tissue>
    </source>
</reference>
<keyword evidence="2" id="KW-1185">Reference proteome</keyword>
<gene>
    <name evidence="1" type="ORF">Vadar_017619</name>
</gene>
<dbReference type="EMBL" id="CM037155">
    <property type="protein sequence ID" value="KAH7846741.1"/>
    <property type="molecule type" value="Genomic_DNA"/>
</dbReference>
<accession>A0ACB7Y068</accession>
<evidence type="ECO:0000313" key="2">
    <source>
        <dbReference type="Proteomes" id="UP000828048"/>
    </source>
</evidence>
<sequence>MGGAIDYVKELEQLHQSLQAQKRTKKSAGTPPLFQPRPPPPQPLLGFWLHRHQQLHNAETGSPNMETRSKNDGRYQYLEELQQGYNQWYFCRKKIQPIVVDPGLYLARRFQIFHATEKRPINVKIGESLFCFI</sequence>
<dbReference type="Proteomes" id="UP000828048">
    <property type="component" value="Chromosome 5"/>
</dbReference>
<protein>
    <submittedName>
        <fullName evidence="1">Uncharacterized protein</fullName>
    </submittedName>
</protein>